<name>A0ABT0YDM7_9ACTN</name>
<comment type="caution">
    <text evidence="2">The sequence shown here is derived from an EMBL/GenBank/DDBJ whole genome shotgun (WGS) entry which is preliminary data.</text>
</comment>
<dbReference type="RefSeq" id="WP_251803313.1">
    <property type="nucleotide sequence ID" value="NZ_JAMQOL010000062.1"/>
</dbReference>
<evidence type="ECO:0000313" key="3">
    <source>
        <dbReference type="Proteomes" id="UP001523216"/>
    </source>
</evidence>
<proteinExistence type="predicted"/>
<accession>A0ABT0YDM7</accession>
<protein>
    <recommendedName>
        <fullName evidence="1">Chalcone/stilbene synthase N-terminal domain-containing protein</fullName>
    </recommendedName>
</protein>
<gene>
    <name evidence="2" type="ORF">LXN57_39300</name>
</gene>
<organism evidence="2 3">
    <name type="scientific">Paractinoplanes hotanensis</name>
    <dbReference type="NCBI Taxonomy" id="2906497"/>
    <lineage>
        <taxon>Bacteria</taxon>
        <taxon>Bacillati</taxon>
        <taxon>Actinomycetota</taxon>
        <taxon>Actinomycetes</taxon>
        <taxon>Micromonosporales</taxon>
        <taxon>Micromonosporaceae</taxon>
        <taxon>Paractinoplanes</taxon>
    </lineage>
</organism>
<evidence type="ECO:0000259" key="1">
    <source>
        <dbReference type="Pfam" id="PF00195"/>
    </source>
</evidence>
<dbReference type="Proteomes" id="UP001523216">
    <property type="component" value="Unassembled WGS sequence"/>
</dbReference>
<evidence type="ECO:0000313" key="2">
    <source>
        <dbReference type="EMBL" id="MCM4083613.1"/>
    </source>
</evidence>
<dbReference type="SUPFAM" id="SSF53901">
    <property type="entry name" value="Thiolase-like"/>
    <property type="match status" value="1"/>
</dbReference>
<dbReference type="Pfam" id="PF00195">
    <property type="entry name" value="Chal_sti_synt_N"/>
    <property type="match status" value="1"/>
</dbReference>
<keyword evidence="3" id="KW-1185">Reference proteome</keyword>
<dbReference type="InterPro" id="IPR001099">
    <property type="entry name" value="Chalcone/stilbene_synt_N"/>
</dbReference>
<sequence>MPEGSRVVLCRPALWVPEHTISVEETLELNGTTNYLREIRRALPGVVEEALGSAALGASEIDAIVFVSPAASTMTPITAWMINILGFRGDVRQIPITPPGGGAAAVRRAYDICVASPGSNVLVVMCELGSLSRPSTAVDVETLLADTLPGDTIAAAVVRGPGGDGMTLRPDPASVMPGLVARRPDEPGAFEDL</sequence>
<dbReference type="InterPro" id="IPR016039">
    <property type="entry name" value="Thiolase-like"/>
</dbReference>
<feature type="domain" description="Chalcone/stilbene synthase N-terminal" evidence="1">
    <location>
        <begin position="49"/>
        <end position="158"/>
    </location>
</feature>
<reference evidence="2 3" key="1">
    <citation type="submission" date="2022-06" db="EMBL/GenBank/DDBJ databases">
        <title>Actinoplanes abujensis sp. nov., isolated from Nigerian arid soil.</title>
        <authorList>
            <person name="Ding P."/>
        </authorList>
    </citation>
    <scope>NUCLEOTIDE SEQUENCE [LARGE SCALE GENOMIC DNA]</scope>
    <source>
        <strain evidence="3">TRM88002</strain>
    </source>
</reference>
<dbReference type="EMBL" id="JAMQOL010000062">
    <property type="protein sequence ID" value="MCM4083613.1"/>
    <property type="molecule type" value="Genomic_DNA"/>
</dbReference>
<dbReference type="Gene3D" id="3.40.47.10">
    <property type="match status" value="1"/>
</dbReference>